<dbReference type="PROSITE" id="PS51257">
    <property type="entry name" value="PROKAR_LIPOPROTEIN"/>
    <property type="match status" value="1"/>
</dbReference>
<accession>A0A2P7QFT1</accession>
<dbReference type="AlphaFoldDB" id="A0A2P7QFT1"/>
<comment type="caution">
    <text evidence="3">The sequence shown here is derived from an EMBL/GenBank/DDBJ whole genome shotgun (WGS) entry which is preliminary data.</text>
</comment>
<proteinExistence type="predicted"/>
<name>A0A2P7QFT1_9SPHN</name>
<evidence type="ECO:0000259" key="2">
    <source>
        <dbReference type="Pfam" id="PF12770"/>
    </source>
</evidence>
<gene>
    <name evidence="3" type="ORF">C7I55_24325</name>
</gene>
<dbReference type="Pfam" id="PF12770">
    <property type="entry name" value="CHAT"/>
    <property type="match status" value="1"/>
</dbReference>
<dbReference type="OrthoDB" id="9787760at2"/>
<evidence type="ECO:0000256" key="1">
    <source>
        <dbReference type="SAM" id="SignalP"/>
    </source>
</evidence>
<organism evidence="3 4">
    <name type="scientific">Allosphingosinicella deserti</name>
    <dbReference type="NCBI Taxonomy" id="2116704"/>
    <lineage>
        <taxon>Bacteria</taxon>
        <taxon>Pseudomonadati</taxon>
        <taxon>Pseudomonadota</taxon>
        <taxon>Alphaproteobacteria</taxon>
        <taxon>Sphingomonadales</taxon>
        <taxon>Sphingomonadaceae</taxon>
        <taxon>Allosphingosinicella</taxon>
    </lineage>
</organism>
<feature type="signal peptide" evidence="1">
    <location>
        <begin position="1"/>
        <end position="25"/>
    </location>
</feature>
<keyword evidence="4" id="KW-1185">Reference proteome</keyword>
<dbReference type="EMBL" id="PXYI01000011">
    <property type="protein sequence ID" value="PSJ36842.1"/>
    <property type="molecule type" value="Genomic_DNA"/>
</dbReference>
<evidence type="ECO:0000313" key="4">
    <source>
        <dbReference type="Proteomes" id="UP000241167"/>
    </source>
</evidence>
<keyword evidence="1" id="KW-0732">Signal</keyword>
<protein>
    <recommendedName>
        <fullName evidence="2">CHAT domain-containing protein</fullName>
    </recommendedName>
</protein>
<dbReference type="Gene3D" id="1.25.40.10">
    <property type="entry name" value="Tetratricopeptide repeat domain"/>
    <property type="match status" value="1"/>
</dbReference>
<dbReference type="InterPro" id="IPR011990">
    <property type="entry name" value="TPR-like_helical_dom_sf"/>
</dbReference>
<feature type="domain" description="CHAT" evidence="2">
    <location>
        <begin position="693"/>
        <end position="1018"/>
    </location>
</feature>
<dbReference type="SUPFAM" id="SSF48452">
    <property type="entry name" value="TPR-like"/>
    <property type="match status" value="1"/>
</dbReference>
<dbReference type="Proteomes" id="UP000241167">
    <property type="component" value="Unassembled WGS sequence"/>
</dbReference>
<dbReference type="InterPro" id="IPR024983">
    <property type="entry name" value="CHAT_dom"/>
</dbReference>
<sequence>MTTWKWRHLSLVTGLTALGALTACAGQDRPQTQLDVVNLGRNAANEPCSATRTWNDAGTRDLFDSAYLITCRNVTASRPLGAIRIIADKPEALAAVDALFECGNDIPVQVAGLAARGRRCVDKSLGLETVRVDLPLGRTRLVANATPSLVGAMEQGIAVLAGTRSPGTDPAADPKATIDLALLPPSPTAPPAAAEGFDAAAALRQGIALNHNGRHTEASRVLNDALSRLPENADAGTRAELLLETGLADSNIVFSDSAQQRFAQADALIGKASAERAAFLQRKRNAYVALDLLNRRRFADALVALDRLISVQPTADEPLMDVATIRQLNQASARPGAKAVAVPDTRQLSQLVIDAQANWARSVALLGLGDETRAAAALDAATRAYRSLLGEPIEQTQTLWLGARIERQRGRLAAQRKDWPGAITAFDNALLLLRRSAAGTLGTGTEPSIAEAQLERAGIIAQSGAPAPAIRSVYQTAVEALVASNSTGAVVPSGLENYLDLLVRESERAPRPETYELFFRAVQATGEPAVARQLNQLQNVVSTDPELTELVRSRAALEREITRLRYAIADRAEGTGESIGDLETQRDRAEAKLLSVNAALASSPRFRSVDDSPATIEAIRAALRPGEGYFKLFELPNRLYGVYVSSERTFIYQVVNTRGELAELERLATAVRASIDGRLQDGQLVPYDAGGAHVLFRLIAGPAREAMLHTRSLVVDPGGPLGVVPVGALVASYDPNTVREDPFDFSATDFLARRTTISTALSPRSFLVSRALPASAATQPFLGLGTHLPPPETRGPDRIINVGFGCSVGYNQLASISRAFPPIATHELQVAAEALGQANAPLITAAQFSDTAIEQRADLGSYQVLHFATHGLQEGQWGCSQSPPALVTSFGDTASDGLLSFSEIAQLRLNANLVVLSACDTASGVRSQALARASGQEESGSTLEGLVRAFLAANARSVLATYWQVSAEKESEDLMRSFYTAARTQSIGEALQTAQRSLISQPQYSHPFYWAPYFLVGDSTKPMLSRPARNPVIAAR</sequence>
<feature type="chain" id="PRO_5015159457" description="CHAT domain-containing protein" evidence="1">
    <location>
        <begin position="26"/>
        <end position="1036"/>
    </location>
</feature>
<evidence type="ECO:0000313" key="3">
    <source>
        <dbReference type="EMBL" id="PSJ36842.1"/>
    </source>
</evidence>
<dbReference type="RefSeq" id="WP_106515655.1">
    <property type="nucleotide sequence ID" value="NZ_PXYI01000011.1"/>
</dbReference>
<reference evidence="3 4" key="1">
    <citation type="submission" date="2018-03" db="EMBL/GenBank/DDBJ databases">
        <title>The draft genome of Sphingosinicella sp. GL-C-18.</title>
        <authorList>
            <person name="Liu L."/>
            <person name="Li L."/>
            <person name="Liang L."/>
            <person name="Zhang X."/>
            <person name="Wang T."/>
        </authorList>
    </citation>
    <scope>NUCLEOTIDE SEQUENCE [LARGE SCALE GENOMIC DNA]</scope>
    <source>
        <strain evidence="3 4">GL-C-18</strain>
    </source>
</reference>